<accession>A0A387BEV6</accession>
<name>A0A387BEV6_9MICO</name>
<reference evidence="1 2" key="1">
    <citation type="submission" date="2018-09" db="EMBL/GenBank/DDBJ databases">
        <title>Genome sequencing of strain 2DFW10M-5.</title>
        <authorList>
            <person name="Heo J."/>
            <person name="Kim S.-J."/>
            <person name="Kwon S.-W."/>
        </authorList>
    </citation>
    <scope>NUCLEOTIDE SEQUENCE [LARGE SCALE GENOMIC DNA]</scope>
    <source>
        <strain evidence="1 2">2DFW10M-5</strain>
    </source>
</reference>
<protein>
    <submittedName>
        <fullName evidence="1">Uncharacterized protein</fullName>
    </submittedName>
</protein>
<dbReference type="Proteomes" id="UP000275069">
    <property type="component" value="Chromosome"/>
</dbReference>
<gene>
    <name evidence="1" type="ORF">D7I44_02565</name>
</gene>
<evidence type="ECO:0000313" key="2">
    <source>
        <dbReference type="Proteomes" id="UP000275069"/>
    </source>
</evidence>
<dbReference type="RefSeq" id="WP_120788049.1">
    <property type="nucleotide sequence ID" value="NZ_CP032624.1"/>
</dbReference>
<dbReference type="InterPro" id="IPR036622">
    <property type="entry name" value="LigA_sf"/>
</dbReference>
<dbReference type="SUPFAM" id="SSF48076">
    <property type="entry name" value="LigA subunit of an aromatic-ring-opening dioxygenase LigAB"/>
    <property type="match status" value="1"/>
</dbReference>
<dbReference type="KEGG" id="gry:D7I44_02565"/>
<sequence length="124" mass="14361">MSVYFVDKFLYEIDRDPELLERYRTDPQGLVAEWENGQGMLLGIAHTVERTSWLRLTEAERAALETHDYVALFEMGAHFFLNLTIMIALYDEEYAGRLGPLSFQREMAANLAHWIGKDYPSVDV</sequence>
<dbReference type="EMBL" id="CP032624">
    <property type="protein sequence ID" value="AYG02515.1"/>
    <property type="molecule type" value="Genomic_DNA"/>
</dbReference>
<proteinExistence type="predicted"/>
<evidence type="ECO:0000313" key="1">
    <source>
        <dbReference type="EMBL" id="AYG02515.1"/>
    </source>
</evidence>
<organism evidence="1 2">
    <name type="scientific">Gryllotalpicola protaetiae</name>
    <dbReference type="NCBI Taxonomy" id="2419771"/>
    <lineage>
        <taxon>Bacteria</taxon>
        <taxon>Bacillati</taxon>
        <taxon>Actinomycetota</taxon>
        <taxon>Actinomycetes</taxon>
        <taxon>Micrococcales</taxon>
        <taxon>Microbacteriaceae</taxon>
        <taxon>Gryllotalpicola</taxon>
    </lineage>
</organism>
<dbReference type="AlphaFoldDB" id="A0A387BEV6"/>
<dbReference type="OrthoDB" id="7360312at2"/>
<keyword evidence="2" id="KW-1185">Reference proteome</keyword>